<proteinExistence type="predicted"/>
<accession>A0A644YFW6</accession>
<protein>
    <submittedName>
        <fullName evidence="1">Uncharacterized protein</fullName>
    </submittedName>
</protein>
<organism evidence="1">
    <name type="scientific">bioreactor metagenome</name>
    <dbReference type="NCBI Taxonomy" id="1076179"/>
    <lineage>
        <taxon>unclassified sequences</taxon>
        <taxon>metagenomes</taxon>
        <taxon>ecological metagenomes</taxon>
    </lineage>
</organism>
<name>A0A644YFW6_9ZZZZ</name>
<evidence type="ECO:0000313" key="1">
    <source>
        <dbReference type="EMBL" id="MPM26868.1"/>
    </source>
</evidence>
<dbReference type="AlphaFoldDB" id="A0A644YFW6"/>
<comment type="caution">
    <text evidence="1">The sequence shown here is derived from an EMBL/GenBank/DDBJ whole genome shotgun (WGS) entry which is preliminary data.</text>
</comment>
<reference evidence="1" key="1">
    <citation type="submission" date="2019-08" db="EMBL/GenBank/DDBJ databases">
        <authorList>
            <person name="Kucharzyk K."/>
            <person name="Murdoch R.W."/>
            <person name="Higgins S."/>
            <person name="Loffler F."/>
        </authorList>
    </citation>
    <scope>NUCLEOTIDE SEQUENCE</scope>
</reference>
<dbReference type="EMBL" id="VSSQ01004848">
    <property type="protein sequence ID" value="MPM26868.1"/>
    <property type="molecule type" value="Genomic_DNA"/>
</dbReference>
<gene>
    <name evidence="1" type="ORF">SDC9_73373</name>
</gene>
<sequence>MLSDVSFDFVHIRDVAQSEDVLCVLDAFDCRFDWFCACRDDQLVIAFFSCSACYYVFHCDCLFVAVDLHDFAEVLDADVEFLRHAADCLQQQVIALLDSAADVVRQAAVREGDVFTLFEDDDFVLFVQSSQACRCSRSASYAADDHNFTFHYIKSSFHKVFWFRLSADNNTPVGIICKGKCDSYVKKNLHKPVGCRPPPTRAFVVGGGVPVTWCPPVTGT</sequence>